<keyword evidence="5 6" id="KW-0472">Membrane</keyword>
<sequence>GIILSFAIGAVATAAGVGGGAIYIPLFNALVGFALKPSTALSQACITASSLAALTTNLPRTHPGMTEAPLIDFPLMLMLTPMLLVGVGIGASSAGSGSVAVANTGVLPDTKTI</sequence>
<accession>A0ABQ5SCJ8</accession>
<keyword evidence="3 6" id="KW-0812">Transmembrane</keyword>
<evidence type="ECO:0000313" key="7">
    <source>
        <dbReference type="EMBL" id="GLI67499.1"/>
    </source>
</evidence>
<feature type="non-terminal residue" evidence="7">
    <location>
        <position position="1"/>
    </location>
</feature>
<comment type="similarity">
    <text evidence="2">Belongs to the 4-toluene sulfonate uptake permease (TSUP) (TC 2.A.102) family.</text>
</comment>
<organism evidence="7 8">
    <name type="scientific">Volvox africanus</name>
    <dbReference type="NCBI Taxonomy" id="51714"/>
    <lineage>
        <taxon>Eukaryota</taxon>
        <taxon>Viridiplantae</taxon>
        <taxon>Chlorophyta</taxon>
        <taxon>core chlorophytes</taxon>
        <taxon>Chlorophyceae</taxon>
        <taxon>CS clade</taxon>
        <taxon>Chlamydomonadales</taxon>
        <taxon>Volvocaceae</taxon>
        <taxon>Volvox</taxon>
    </lineage>
</organism>
<feature type="non-terminal residue" evidence="7">
    <location>
        <position position="113"/>
    </location>
</feature>
<dbReference type="Pfam" id="PF01925">
    <property type="entry name" value="TauE"/>
    <property type="match status" value="1"/>
</dbReference>
<dbReference type="PANTHER" id="PTHR14255:SF3">
    <property type="entry name" value="SULFITE EXPORTER TAUE_SAFE FAMILY PROTEIN 5-RELATED"/>
    <property type="match status" value="1"/>
</dbReference>
<protein>
    <recommendedName>
        <fullName evidence="9">Membrane transporter protein</fullName>
    </recommendedName>
</protein>
<name>A0ABQ5SCJ8_9CHLO</name>
<dbReference type="PANTHER" id="PTHR14255">
    <property type="entry name" value="CEREBLON"/>
    <property type="match status" value="1"/>
</dbReference>
<comment type="subcellular location">
    <subcellularLocation>
        <location evidence="1">Membrane</location>
        <topology evidence="1">Multi-pass membrane protein</topology>
    </subcellularLocation>
</comment>
<evidence type="ECO:0000256" key="6">
    <source>
        <dbReference type="SAM" id="Phobius"/>
    </source>
</evidence>
<evidence type="ECO:0000256" key="5">
    <source>
        <dbReference type="ARBA" id="ARBA00023136"/>
    </source>
</evidence>
<reference evidence="7 8" key="1">
    <citation type="journal article" date="2023" name="IScience">
        <title>Expanded male sex-determining region conserved during the evolution of homothallism in the green alga Volvox.</title>
        <authorList>
            <person name="Yamamoto K."/>
            <person name="Matsuzaki R."/>
            <person name="Mahakham W."/>
            <person name="Heman W."/>
            <person name="Sekimoto H."/>
            <person name="Kawachi M."/>
            <person name="Minakuchi Y."/>
            <person name="Toyoda A."/>
            <person name="Nozaki H."/>
        </authorList>
    </citation>
    <scope>NUCLEOTIDE SEQUENCE [LARGE SCALE GENOMIC DNA]</scope>
    <source>
        <strain evidence="7 8">NIES-4468</strain>
    </source>
</reference>
<evidence type="ECO:0000313" key="8">
    <source>
        <dbReference type="Proteomes" id="UP001165090"/>
    </source>
</evidence>
<evidence type="ECO:0000256" key="3">
    <source>
        <dbReference type="ARBA" id="ARBA00022692"/>
    </source>
</evidence>
<keyword evidence="4 6" id="KW-1133">Transmembrane helix</keyword>
<dbReference type="EMBL" id="BSDZ01000078">
    <property type="protein sequence ID" value="GLI67499.1"/>
    <property type="molecule type" value="Genomic_DNA"/>
</dbReference>
<comment type="caution">
    <text evidence="7">The sequence shown here is derived from an EMBL/GenBank/DDBJ whole genome shotgun (WGS) entry which is preliminary data.</text>
</comment>
<evidence type="ECO:0000256" key="1">
    <source>
        <dbReference type="ARBA" id="ARBA00004141"/>
    </source>
</evidence>
<dbReference type="Proteomes" id="UP001165090">
    <property type="component" value="Unassembled WGS sequence"/>
</dbReference>
<gene>
    <name evidence="7" type="ORF">VaNZ11_011674</name>
</gene>
<keyword evidence="8" id="KW-1185">Reference proteome</keyword>
<evidence type="ECO:0008006" key="9">
    <source>
        <dbReference type="Google" id="ProtNLM"/>
    </source>
</evidence>
<dbReference type="InterPro" id="IPR002781">
    <property type="entry name" value="TM_pro_TauE-like"/>
</dbReference>
<evidence type="ECO:0000256" key="4">
    <source>
        <dbReference type="ARBA" id="ARBA00022989"/>
    </source>
</evidence>
<feature type="transmembrane region" description="Helical" evidence="6">
    <location>
        <begin position="70"/>
        <end position="91"/>
    </location>
</feature>
<evidence type="ECO:0000256" key="2">
    <source>
        <dbReference type="ARBA" id="ARBA00009142"/>
    </source>
</evidence>
<feature type="transmembrane region" description="Helical" evidence="6">
    <location>
        <begin position="7"/>
        <end position="34"/>
    </location>
</feature>
<proteinExistence type="inferred from homology"/>